<feature type="region of interest" description="Disordered" evidence="1">
    <location>
        <begin position="1"/>
        <end position="53"/>
    </location>
</feature>
<proteinExistence type="predicted"/>
<evidence type="ECO:0000256" key="1">
    <source>
        <dbReference type="SAM" id="MobiDB-lite"/>
    </source>
</evidence>
<feature type="compositionally biased region" description="Acidic residues" evidence="1">
    <location>
        <begin position="9"/>
        <end position="30"/>
    </location>
</feature>
<evidence type="ECO:0000313" key="2">
    <source>
        <dbReference type="EMBL" id="KAK4441601.1"/>
    </source>
</evidence>
<dbReference type="EMBL" id="JACGWO010000001">
    <property type="protein sequence ID" value="KAK4441601.1"/>
    <property type="molecule type" value="Genomic_DNA"/>
</dbReference>
<name>A0AAE1Z4W8_9LAMI</name>
<gene>
    <name evidence="2" type="ORF">Salat_0495000</name>
</gene>
<feature type="compositionally biased region" description="Polar residues" evidence="1">
    <location>
        <begin position="217"/>
        <end position="227"/>
    </location>
</feature>
<protein>
    <submittedName>
        <fullName evidence="2">Uncharacterized protein</fullName>
    </submittedName>
</protein>
<sequence>MIQDQEYNQFDDTEDDKGDDDVDLDSEDSDFVANSARESDDPQVSCDDEDDNCLDDDGNLSGHAFHSALKNDRVTNNIVESFNHWVGELRPKPVLTLLDGLRAKLINRLQIRYERGRRWDNVVTPFVLKKLNTVKEESRQCKLWVASCNQFQANMDEGSNNPEVVVDVGSGSRGRMIGRSTRGRGRRGNKLVVVSTTRRMRRGINTSIAPSTRRGEGQTSNISETMTLGSQPGLASVFQALGTLKCNSMILGMIGDILACDSTQSILFLVTFANDW</sequence>
<comment type="caution">
    <text evidence="2">The sequence shown here is derived from an EMBL/GenBank/DDBJ whole genome shotgun (WGS) entry which is preliminary data.</text>
</comment>
<reference evidence="2" key="1">
    <citation type="submission" date="2020-06" db="EMBL/GenBank/DDBJ databases">
        <authorList>
            <person name="Li T."/>
            <person name="Hu X."/>
            <person name="Zhang T."/>
            <person name="Song X."/>
            <person name="Zhang H."/>
            <person name="Dai N."/>
            <person name="Sheng W."/>
            <person name="Hou X."/>
            <person name="Wei L."/>
        </authorList>
    </citation>
    <scope>NUCLEOTIDE SEQUENCE</scope>
    <source>
        <strain evidence="2">3651</strain>
        <tissue evidence="2">Leaf</tissue>
    </source>
</reference>
<reference evidence="2" key="2">
    <citation type="journal article" date="2024" name="Plant">
        <title>Genomic evolution and insights into agronomic trait innovations of Sesamum species.</title>
        <authorList>
            <person name="Miao H."/>
            <person name="Wang L."/>
            <person name="Qu L."/>
            <person name="Liu H."/>
            <person name="Sun Y."/>
            <person name="Le M."/>
            <person name="Wang Q."/>
            <person name="Wei S."/>
            <person name="Zheng Y."/>
            <person name="Lin W."/>
            <person name="Duan Y."/>
            <person name="Cao H."/>
            <person name="Xiong S."/>
            <person name="Wang X."/>
            <person name="Wei L."/>
            <person name="Li C."/>
            <person name="Ma Q."/>
            <person name="Ju M."/>
            <person name="Zhao R."/>
            <person name="Li G."/>
            <person name="Mu C."/>
            <person name="Tian Q."/>
            <person name="Mei H."/>
            <person name="Zhang T."/>
            <person name="Gao T."/>
            <person name="Zhang H."/>
        </authorList>
    </citation>
    <scope>NUCLEOTIDE SEQUENCE</scope>
    <source>
        <strain evidence="2">3651</strain>
    </source>
</reference>
<dbReference type="Proteomes" id="UP001293254">
    <property type="component" value="Unassembled WGS sequence"/>
</dbReference>
<dbReference type="AlphaFoldDB" id="A0AAE1Z4W8"/>
<evidence type="ECO:0000313" key="3">
    <source>
        <dbReference type="Proteomes" id="UP001293254"/>
    </source>
</evidence>
<feature type="region of interest" description="Disordered" evidence="1">
    <location>
        <begin position="208"/>
        <end position="227"/>
    </location>
</feature>
<organism evidence="2 3">
    <name type="scientific">Sesamum alatum</name>
    <dbReference type="NCBI Taxonomy" id="300844"/>
    <lineage>
        <taxon>Eukaryota</taxon>
        <taxon>Viridiplantae</taxon>
        <taxon>Streptophyta</taxon>
        <taxon>Embryophyta</taxon>
        <taxon>Tracheophyta</taxon>
        <taxon>Spermatophyta</taxon>
        <taxon>Magnoliopsida</taxon>
        <taxon>eudicotyledons</taxon>
        <taxon>Gunneridae</taxon>
        <taxon>Pentapetalae</taxon>
        <taxon>asterids</taxon>
        <taxon>lamiids</taxon>
        <taxon>Lamiales</taxon>
        <taxon>Pedaliaceae</taxon>
        <taxon>Sesamum</taxon>
    </lineage>
</organism>
<keyword evidence="3" id="KW-1185">Reference proteome</keyword>
<accession>A0AAE1Z4W8</accession>